<dbReference type="AlphaFoldDB" id="A0A3B0IWD0"/>
<protein>
    <recommendedName>
        <fullName evidence="2">Tim10-like domain-containing protein</fullName>
    </recommendedName>
</protein>
<organism evidence="1">
    <name type="scientific">Wolbachia endosymbiont of Aleurodicus dispersus</name>
    <dbReference type="NCBI Taxonomy" id="1288877"/>
    <lineage>
        <taxon>Bacteria</taxon>
        <taxon>Pseudomonadati</taxon>
        <taxon>Pseudomonadota</taxon>
        <taxon>Alphaproteobacteria</taxon>
        <taxon>Rickettsiales</taxon>
        <taxon>Anaplasmataceae</taxon>
        <taxon>Wolbachieae</taxon>
        <taxon>Wolbachia</taxon>
    </lineage>
</organism>
<sequence>MLILILFKLKNIMEQQASNKEKGIEFRYNQCKEKCHSYKTKRTDQECLDKCYEKYVSKLYPQISEKLLASENNLYDESEKLLLIANEIHNQDAMFF</sequence>
<reference evidence="1" key="1">
    <citation type="submission" date="2018-04" db="EMBL/GenBank/DDBJ databases">
        <authorList>
            <person name="Go L.Y."/>
            <person name="Mitchell J.A."/>
        </authorList>
    </citation>
    <scope>NUCLEOTIDE SEQUENCE</scope>
    <source>
        <strain evidence="1">WBAD</strain>
    </source>
</reference>
<name>A0A3B0IWD0_9RICK</name>
<evidence type="ECO:0008006" key="2">
    <source>
        <dbReference type="Google" id="ProtNLM"/>
    </source>
</evidence>
<proteinExistence type="predicted"/>
<dbReference type="EMBL" id="OUNE01000212">
    <property type="protein sequence ID" value="SPP33527.1"/>
    <property type="molecule type" value="Genomic_DNA"/>
</dbReference>
<gene>
    <name evidence="1" type="ORF">WBAD_1195</name>
</gene>
<evidence type="ECO:0000313" key="1">
    <source>
        <dbReference type="EMBL" id="SPP33527.1"/>
    </source>
</evidence>
<accession>A0A3B0IWD0</accession>